<reference evidence="1 2" key="1">
    <citation type="submission" date="2021-01" db="EMBL/GenBank/DDBJ databases">
        <title>Whole genome shotgun sequence of Actinoplanes humidus NBRC 14915.</title>
        <authorList>
            <person name="Komaki H."/>
            <person name="Tamura T."/>
        </authorList>
    </citation>
    <scope>NUCLEOTIDE SEQUENCE [LARGE SCALE GENOMIC DNA]</scope>
    <source>
        <strain evidence="1 2">NBRC 14915</strain>
    </source>
</reference>
<protein>
    <submittedName>
        <fullName evidence="1">Uncharacterized protein</fullName>
    </submittedName>
</protein>
<name>A0ABQ3ZPQ6_9ACTN</name>
<sequence>MPSCRESGVDWFDRSEVSLSLWPSRAPALHQRPYRLHGGVPPGGMNKKGAGGVYDVSGFPVEVVGGRDELGKHRVKKRSGPGNGTRDRRLQNTVCFGEFCLDAIAS</sequence>
<keyword evidence="2" id="KW-1185">Reference proteome</keyword>
<dbReference type="EMBL" id="BOMN01000041">
    <property type="protein sequence ID" value="GIE20546.1"/>
    <property type="molecule type" value="Genomic_DNA"/>
</dbReference>
<accession>A0ABQ3ZPQ6</accession>
<proteinExistence type="predicted"/>
<evidence type="ECO:0000313" key="1">
    <source>
        <dbReference type="EMBL" id="GIE20546.1"/>
    </source>
</evidence>
<gene>
    <name evidence="1" type="ORF">Ahu01nite_036480</name>
</gene>
<dbReference type="Proteomes" id="UP000603200">
    <property type="component" value="Unassembled WGS sequence"/>
</dbReference>
<comment type="caution">
    <text evidence="1">The sequence shown here is derived from an EMBL/GenBank/DDBJ whole genome shotgun (WGS) entry which is preliminary data.</text>
</comment>
<evidence type="ECO:0000313" key="2">
    <source>
        <dbReference type="Proteomes" id="UP000603200"/>
    </source>
</evidence>
<organism evidence="1 2">
    <name type="scientific">Winogradskya humida</name>
    <dbReference type="NCBI Taxonomy" id="113566"/>
    <lineage>
        <taxon>Bacteria</taxon>
        <taxon>Bacillati</taxon>
        <taxon>Actinomycetota</taxon>
        <taxon>Actinomycetes</taxon>
        <taxon>Micromonosporales</taxon>
        <taxon>Micromonosporaceae</taxon>
        <taxon>Winogradskya</taxon>
    </lineage>
</organism>